<dbReference type="PANTHER" id="PTHR40626">
    <property type="entry name" value="MIP31509P"/>
    <property type="match status" value="1"/>
</dbReference>
<feature type="domain" description="C2H2-type" evidence="8">
    <location>
        <begin position="163"/>
        <end position="194"/>
    </location>
</feature>
<proteinExistence type="predicted"/>
<dbReference type="GO" id="GO:0005634">
    <property type="term" value="C:nucleus"/>
    <property type="evidence" value="ECO:0007669"/>
    <property type="project" value="UniProtKB-SubCell"/>
</dbReference>
<comment type="subcellular location">
    <subcellularLocation>
        <location evidence="1">Nucleus</location>
    </subcellularLocation>
</comment>
<dbReference type="FunFam" id="3.30.160.60:FF:000446">
    <property type="entry name" value="Zinc finger protein"/>
    <property type="match status" value="1"/>
</dbReference>
<dbReference type="GO" id="GO:0000978">
    <property type="term" value="F:RNA polymerase II cis-regulatory region sequence-specific DNA binding"/>
    <property type="evidence" value="ECO:0007669"/>
    <property type="project" value="InterPro"/>
</dbReference>
<dbReference type="EMBL" id="JABEXW010000411">
    <property type="protein sequence ID" value="KAF4964413.1"/>
    <property type="molecule type" value="Genomic_DNA"/>
</dbReference>
<dbReference type="PANTHER" id="PTHR40626:SF12">
    <property type="entry name" value="RFEC"/>
    <property type="match status" value="1"/>
</dbReference>
<comment type="caution">
    <text evidence="9">The sequence shown here is derived from an EMBL/GenBank/DDBJ whole genome shotgun (WGS) entry which is preliminary data.</text>
</comment>
<evidence type="ECO:0000313" key="10">
    <source>
        <dbReference type="Proteomes" id="UP000622797"/>
    </source>
</evidence>
<feature type="domain" description="C2H2-type" evidence="8">
    <location>
        <begin position="135"/>
        <end position="162"/>
    </location>
</feature>
<dbReference type="PROSITE" id="PS00028">
    <property type="entry name" value="ZINC_FINGER_C2H2_1"/>
    <property type="match status" value="2"/>
</dbReference>
<dbReference type="Pfam" id="PF00096">
    <property type="entry name" value="zf-C2H2"/>
    <property type="match status" value="1"/>
</dbReference>
<reference evidence="9" key="1">
    <citation type="journal article" date="2020" name="BMC Genomics">
        <title>Correction to: Identification and distribution of gene clusters required for synthesis of sphingolipid metabolism inhibitors in diverse species of the filamentous fungus Fusarium.</title>
        <authorList>
            <person name="Kim H.S."/>
            <person name="Lohmar J.M."/>
            <person name="Busman M."/>
            <person name="Brown D.W."/>
            <person name="Naumann T.A."/>
            <person name="Divon H.H."/>
            <person name="Lysoe E."/>
            <person name="Uhlig S."/>
            <person name="Proctor R.H."/>
        </authorList>
    </citation>
    <scope>NUCLEOTIDE SEQUENCE</scope>
    <source>
        <strain evidence="9">NRRL 20472</strain>
    </source>
</reference>
<protein>
    <recommendedName>
        <fullName evidence="8">C2H2-type domain-containing protein</fullName>
    </recommendedName>
</protein>
<keyword evidence="5" id="KW-0862">Zinc</keyword>
<evidence type="ECO:0000256" key="6">
    <source>
        <dbReference type="ARBA" id="ARBA00023242"/>
    </source>
</evidence>
<dbReference type="OrthoDB" id="9439903at2759"/>
<evidence type="ECO:0000256" key="3">
    <source>
        <dbReference type="ARBA" id="ARBA00022737"/>
    </source>
</evidence>
<sequence>MLRFRKLLPPPPLALVSPESSGVTSTPELTSSIDCPKKQTSKAIVHPATGSNKAVLSVKNKDGKFQCPTCLQTYCRHTHLNRHLLKHTGVRPHVCGICQKTFTRSDVLKTHFIKCSTHRLSKRRVLPLKNKDGKFQCPHCSKKYHYRKNLNRHLLRHTGVRPHVCGICQETFTRSDVLSTHFINKCSTHRLSQPRAHAEKNQQAQKAAGFACEGDLNPPTSFNSFPGGSTVHPLGMIPTSDSINSMAQDQSQLFRSSSLGFHDSGNVEQNMNSQILCASQPSSADPTMNQQYMTDWEMSPTQNAQTAFFDESLNPVLAPLQAEFGLVPGTIHINIGDVSSRNVNDISVQTLYDHLSDQTISFLHHQPVDPVDMDVFFFLRPENVEGFL</sequence>
<accession>A0A8H4X749</accession>
<dbReference type="GO" id="GO:0000785">
    <property type="term" value="C:chromatin"/>
    <property type="evidence" value="ECO:0007669"/>
    <property type="project" value="TreeGrafter"/>
</dbReference>
<feature type="domain" description="C2H2-type" evidence="8">
    <location>
        <begin position="93"/>
        <end position="123"/>
    </location>
</feature>
<dbReference type="SUPFAM" id="SSF57667">
    <property type="entry name" value="beta-beta-alpha zinc fingers"/>
    <property type="match status" value="2"/>
</dbReference>
<evidence type="ECO:0000256" key="5">
    <source>
        <dbReference type="ARBA" id="ARBA00022833"/>
    </source>
</evidence>
<evidence type="ECO:0000256" key="4">
    <source>
        <dbReference type="ARBA" id="ARBA00022771"/>
    </source>
</evidence>
<feature type="domain" description="C2H2-type" evidence="8">
    <location>
        <begin position="65"/>
        <end position="92"/>
    </location>
</feature>
<dbReference type="InterPro" id="IPR051059">
    <property type="entry name" value="VerF-like"/>
</dbReference>
<keyword evidence="10" id="KW-1185">Reference proteome</keyword>
<dbReference type="AlphaFoldDB" id="A0A8H4X749"/>
<dbReference type="InterPro" id="IPR036236">
    <property type="entry name" value="Znf_C2H2_sf"/>
</dbReference>
<keyword evidence="6" id="KW-0539">Nucleus</keyword>
<dbReference type="Gene3D" id="3.30.160.60">
    <property type="entry name" value="Classic Zinc Finger"/>
    <property type="match status" value="4"/>
</dbReference>
<dbReference type="Proteomes" id="UP000622797">
    <property type="component" value="Unassembled WGS sequence"/>
</dbReference>
<keyword evidence="4 7" id="KW-0863">Zinc-finger</keyword>
<evidence type="ECO:0000256" key="1">
    <source>
        <dbReference type="ARBA" id="ARBA00004123"/>
    </source>
</evidence>
<keyword evidence="3" id="KW-0677">Repeat</keyword>
<name>A0A8H4X749_9HYPO</name>
<dbReference type="SMART" id="SM00614">
    <property type="entry name" value="ZnF_BED"/>
    <property type="match status" value="2"/>
</dbReference>
<dbReference type="PROSITE" id="PS50157">
    <property type="entry name" value="ZINC_FINGER_C2H2_2"/>
    <property type="match status" value="4"/>
</dbReference>
<dbReference type="GO" id="GO:0008270">
    <property type="term" value="F:zinc ion binding"/>
    <property type="evidence" value="ECO:0007669"/>
    <property type="project" value="UniProtKB-KW"/>
</dbReference>
<evidence type="ECO:0000313" key="9">
    <source>
        <dbReference type="EMBL" id="KAF4964413.1"/>
    </source>
</evidence>
<dbReference type="GO" id="GO:0000981">
    <property type="term" value="F:DNA-binding transcription factor activity, RNA polymerase II-specific"/>
    <property type="evidence" value="ECO:0007669"/>
    <property type="project" value="InterPro"/>
</dbReference>
<evidence type="ECO:0000259" key="8">
    <source>
        <dbReference type="PROSITE" id="PS50157"/>
    </source>
</evidence>
<dbReference type="SMART" id="SM00355">
    <property type="entry name" value="ZnF_C2H2"/>
    <property type="match status" value="4"/>
</dbReference>
<organism evidence="9 10">
    <name type="scientific">Fusarium sarcochroum</name>
    <dbReference type="NCBI Taxonomy" id="1208366"/>
    <lineage>
        <taxon>Eukaryota</taxon>
        <taxon>Fungi</taxon>
        <taxon>Dikarya</taxon>
        <taxon>Ascomycota</taxon>
        <taxon>Pezizomycotina</taxon>
        <taxon>Sordariomycetes</taxon>
        <taxon>Hypocreomycetidae</taxon>
        <taxon>Hypocreales</taxon>
        <taxon>Nectriaceae</taxon>
        <taxon>Fusarium</taxon>
        <taxon>Fusarium lateritium species complex</taxon>
    </lineage>
</organism>
<dbReference type="InterPro" id="IPR013087">
    <property type="entry name" value="Znf_C2H2_type"/>
</dbReference>
<evidence type="ECO:0000256" key="7">
    <source>
        <dbReference type="PROSITE-ProRule" id="PRU00042"/>
    </source>
</evidence>
<reference evidence="9" key="2">
    <citation type="submission" date="2020-05" db="EMBL/GenBank/DDBJ databases">
        <authorList>
            <person name="Kim H.-S."/>
            <person name="Proctor R.H."/>
            <person name="Brown D.W."/>
        </authorList>
    </citation>
    <scope>NUCLEOTIDE SEQUENCE</scope>
    <source>
        <strain evidence="9">NRRL 20472</strain>
    </source>
</reference>
<gene>
    <name evidence="9" type="ORF">FSARC_7648</name>
</gene>
<evidence type="ECO:0000256" key="2">
    <source>
        <dbReference type="ARBA" id="ARBA00022723"/>
    </source>
</evidence>
<keyword evidence="2" id="KW-0479">Metal-binding</keyword>